<gene>
    <name evidence="1" type="ORF">CCUS01_14051</name>
</gene>
<keyword evidence="2" id="KW-1185">Reference proteome</keyword>
<dbReference type="EMBL" id="MPDP01000030">
    <property type="protein sequence ID" value="KAK1492269.1"/>
    <property type="molecule type" value="Genomic_DNA"/>
</dbReference>
<dbReference type="AlphaFoldDB" id="A0AAI9YA86"/>
<evidence type="ECO:0000313" key="1">
    <source>
        <dbReference type="EMBL" id="KAK1492269.1"/>
    </source>
</evidence>
<reference evidence="1" key="1">
    <citation type="submission" date="2016-11" db="EMBL/GenBank/DDBJ databases">
        <title>The genome sequence of Colletotrichum cuscutae.</title>
        <authorList>
            <person name="Baroncelli R."/>
        </authorList>
    </citation>
    <scope>NUCLEOTIDE SEQUENCE</scope>
    <source>
        <strain evidence="1">IMI 304802</strain>
    </source>
</reference>
<evidence type="ECO:0000313" key="2">
    <source>
        <dbReference type="Proteomes" id="UP001239213"/>
    </source>
</evidence>
<sequence length="53" mass="5959">MRTAIKRLKTLYSVISKYDNSIGLIYTSKFALKIGSINIRLLISTISLNLIIS</sequence>
<name>A0AAI9YA86_9PEZI</name>
<organism evidence="1 2">
    <name type="scientific">Colletotrichum cuscutae</name>
    <dbReference type="NCBI Taxonomy" id="1209917"/>
    <lineage>
        <taxon>Eukaryota</taxon>
        <taxon>Fungi</taxon>
        <taxon>Dikarya</taxon>
        <taxon>Ascomycota</taxon>
        <taxon>Pezizomycotina</taxon>
        <taxon>Sordariomycetes</taxon>
        <taxon>Hypocreomycetidae</taxon>
        <taxon>Glomerellales</taxon>
        <taxon>Glomerellaceae</taxon>
        <taxon>Colletotrichum</taxon>
        <taxon>Colletotrichum acutatum species complex</taxon>
    </lineage>
</organism>
<proteinExistence type="predicted"/>
<protein>
    <submittedName>
        <fullName evidence="1">Uncharacterized protein</fullName>
    </submittedName>
</protein>
<comment type="caution">
    <text evidence="1">The sequence shown here is derived from an EMBL/GenBank/DDBJ whole genome shotgun (WGS) entry which is preliminary data.</text>
</comment>
<accession>A0AAI9YA86</accession>
<dbReference type="Proteomes" id="UP001239213">
    <property type="component" value="Unassembled WGS sequence"/>
</dbReference>